<dbReference type="GeneID" id="64593581"/>
<accession>A0A9P7J1V8</accession>
<dbReference type="Proteomes" id="UP000719766">
    <property type="component" value="Unassembled WGS sequence"/>
</dbReference>
<feature type="region of interest" description="Disordered" evidence="1">
    <location>
        <begin position="1"/>
        <end position="45"/>
    </location>
</feature>
<organism evidence="2 3">
    <name type="scientific">Suillus plorans</name>
    <dbReference type="NCBI Taxonomy" id="116603"/>
    <lineage>
        <taxon>Eukaryota</taxon>
        <taxon>Fungi</taxon>
        <taxon>Dikarya</taxon>
        <taxon>Basidiomycota</taxon>
        <taxon>Agaricomycotina</taxon>
        <taxon>Agaricomycetes</taxon>
        <taxon>Agaricomycetidae</taxon>
        <taxon>Boletales</taxon>
        <taxon>Suillineae</taxon>
        <taxon>Suillaceae</taxon>
        <taxon>Suillus</taxon>
    </lineage>
</organism>
<evidence type="ECO:0000256" key="1">
    <source>
        <dbReference type="SAM" id="MobiDB-lite"/>
    </source>
</evidence>
<keyword evidence="3" id="KW-1185">Reference proteome</keyword>
<name>A0A9P7J1V8_9AGAM</name>
<dbReference type="RefSeq" id="XP_041163360.1">
    <property type="nucleotide sequence ID" value="XM_041299817.1"/>
</dbReference>
<dbReference type="EMBL" id="JABBWE010000012">
    <property type="protein sequence ID" value="KAG1798819.1"/>
    <property type="molecule type" value="Genomic_DNA"/>
</dbReference>
<evidence type="ECO:0000313" key="3">
    <source>
        <dbReference type="Proteomes" id="UP000719766"/>
    </source>
</evidence>
<evidence type="ECO:0000313" key="2">
    <source>
        <dbReference type="EMBL" id="KAG1798819.1"/>
    </source>
</evidence>
<proteinExistence type="predicted"/>
<dbReference type="AlphaFoldDB" id="A0A9P7J1V8"/>
<feature type="compositionally biased region" description="Low complexity" evidence="1">
    <location>
        <begin position="1"/>
        <end position="19"/>
    </location>
</feature>
<reference evidence="2" key="1">
    <citation type="journal article" date="2020" name="New Phytol.">
        <title>Comparative genomics reveals dynamic genome evolution in host specialist ectomycorrhizal fungi.</title>
        <authorList>
            <person name="Lofgren L.A."/>
            <person name="Nguyen N.H."/>
            <person name="Vilgalys R."/>
            <person name="Ruytinx J."/>
            <person name="Liao H.L."/>
            <person name="Branco S."/>
            <person name="Kuo A."/>
            <person name="LaButti K."/>
            <person name="Lipzen A."/>
            <person name="Andreopoulos W."/>
            <person name="Pangilinan J."/>
            <person name="Riley R."/>
            <person name="Hundley H."/>
            <person name="Na H."/>
            <person name="Barry K."/>
            <person name="Grigoriev I.V."/>
            <person name="Stajich J.E."/>
            <person name="Kennedy P.G."/>
        </authorList>
    </citation>
    <scope>NUCLEOTIDE SEQUENCE</scope>
    <source>
        <strain evidence="2">S12</strain>
    </source>
</reference>
<sequence length="292" mass="32970">MCNSESPSPSKCSDWSSISKSRRFAKPSSTPTLVEPRSSPTLLNPTVTGAFAPQVEEGSSVATMQRNFLFQAGDRDEDCDLPTKRFKILQTTWNYTPTSDPNGSNYINQRMLELSRITRRAIATRMRYQCIRSHELDLIKSILEDETEMSQKHMNCIDLQIGSLRNMLHDGGMTVIGNKGCRFDRSDYGQACIVALAPQATITCLYHAIILFLISNFDTFFEITGLSVSNESDSVHQKHATKPFFDLTAWQDRVNFTWASKVVCTRWDYKKKNQDAVAITEEKYEGACCEVG</sequence>
<gene>
    <name evidence="2" type="ORF">HD556DRAFT_1305694</name>
</gene>
<dbReference type="OrthoDB" id="2641515at2759"/>
<comment type="caution">
    <text evidence="2">The sequence shown here is derived from an EMBL/GenBank/DDBJ whole genome shotgun (WGS) entry which is preliminary data.</text>
</comment>
<feature type="compositionally biased region" description="Polar residues" evidence="1">
    <location>
        <begin position="27"/>
        <end position="45"/>
    </location>
</feature>
<protein>
    <submittedName>
        <fullName evidence="2">Uncharacterized protein</fullName>
    </submittedName>
</protein>